<dbReference type="Gramene" id="TraesRN5D0100081700.1">
    <property type="protein sequence ID" value="TraesRN5D0100081700.1"/>
    <property type="gene ID" value="TraesRN5D0100081700"/>
</dbReference>
<dbReference type="EnsemblPlants" id="TraesCS5D02G030900.1">
    <property type="protein sequence ID" value="TraesCS5D02G030900.1.cds1"/>
    <property type="gene ID" value="TraesCS5D02G030900"/>
</dbReference>
<accession>A0A3B6MIT8</accession>
<dbReference type="CDD" id="cd22157">
    <property type="entry name" value="F-box_AtFBW1-like"/>
    <property type="match status" value="1"/>
</dbReference>
<dbReference type="Gramene" id="TraesSYM5D03G02976450.1">
    <property type="protein sequence ID" value="TraesSYM5D03G02976450.1.CDS1"/>
    <property type="gene ID" value="TraesSYM5D03G02976450"/>
</dbReference>
<dbReference type="Gramene" id="TraesNOR5D03G03066050.1">
    <property type="protein sequence ID" value="TraesNOR5D03G03066050.1.CDS1"/>
    <property type="gene ID" value="TraesNOR5D03G03066050"/>
</dbReference>
<dbReference type="Gramene" id="TraesSTA5D03G03028440.1">
    <property type="protein sequence ID" value="TraesSTA5D03G03028440.1.CDS1"/>
    <property type="gene ID" value="TraesSTA5D03G03028440"/>
</dbReference>
<organism evidence="2">
    <name type="scientific">Triticum aestivum</name>
    <name type="common">Wheat</name>
    <dbReference type="NCBI Taxonomy" id="4565"/>
    <lineage>
        <taxon>Eukaryota</taxon>
        <taxon>Viridiplantae</taxon>
        <taxon>Streptophyta</taxon>
        <taxon>Embryophyta</taxon>
        <taxon>Tracheophyta</taxon>
        <taxon>Spermatophyta</taxon>
        <taxon>Magnoliopsida</taxon>
        <taxon>Liliopsida</taxon>
        <taxon>Poales</taxon>
        <taxon>Poaceae</taxon>
        <taxon>BOP clade</taxon>
        <taxon>Pooideae</taxon>
        <taxon>Triticodae</taxon>
        <taxon>Triticeae</taxon>
        <taxon>Triticinae</taxon>
        <taxon>Triticum</taxon>
    </lineage>
</organism>
<dbReference type="Pfam" id="PF12937">
    <property type="entry name" value="F-box-like"/>
    <property type="match status" value="1"/>
</dbReference>
<evidence type="ECO:0000313" key="3">
    <source>
        <dbReference type="Proteomes" id="UP000019116"/>
    </source>
</evidence>
<dbReference type="Gramene" id="TraesROB_scaffold_012840_01G000200.1">
    <property type="protein sequence ID" value="TraesROB_scaffold_012840_01G000200.1"/>
    <property type="gene ID" value="TraesROB_scaffold_012840_01G000200"/>
</dbReference>
<evidence type="ECO:0000313" key="2">
    <source>
        <dbReference type="EnsemblPlants" id="TraesCS5D02G030900.1.cds1"/>
    </source>
</evidence>
<dbReference type="Gramene" id="TraesJUL5D03G03061630.1">
    <property type="protein sequence ID" value="TraesJUL5D03G03061630.1.CDS1"/>
    <property type="gene ID" value="TraesJUL5D03G03061630"/>
</dbReference>
<dbReference type="OrthoDB" id="661635at2759"/>
<protein>
    <recommendedName>
        <fullName evidence="1">F-box domain-containing protein</fullName>
    </recommendedName>
</protein>
<dbReference type="Gramene" id="TraesLDM5D03G03041990.1">
    <property type="protein sequence ID" value="TraesLDM5D03G03041990.1.CDS1"/>
    <property type="gene ID" value="TraesLDM5D03G03041990"/>
</dbReference>
<dbReference type="SMR" id="A0A3B6MIT8"/>
<reference evidence="2" key="2">
    <citation type="submission" date="2018-10" db="UniProtKB">
        <authorList>
            <consortium name="EnsemblPlants"/>
        </authorList>
    </citation>
    <scope>IDENTIFICATION</scope>
</reference>
<dbReference type="OMA" id="LVEIWIC"/>
<dbReference type="InterPro" id="IPR011043">
    <property type="entry name" value="Gal_Oxase/kelch_b-propeller"/>
</dbReference>
<dbReference type="Gramene" id="TraesCAD_scaffold_011372_01G000200.1">
    <property type="protein sequence ID" value="TraesCAD_scaffold_011372_01G000200.1"/>
    <property type="gene ID" value="TraesCAD_scaffold_011372_01G000200"/>
</dbReference>
<dbReference type="SUPFAM" id="SSF50965">
    <property type="entry name" value="Galactose oxidase, central domain"/>
    <property type="match status" value="1"/>
</dbReference>
<dbReference type="Gramene" id="TraesJAG5D03G03036180.1">
    <property type="protein sequence ID" value="TraesJAG5D03G03036180.1.CDS1"/>
    <property type="gene ID" value="TraesJAG5D03G03036180"/>
</dbReference>
<dbReference type="PANTHER" id="PTHR31111">
    <property type="entry name" value="BNAA05G37150D PROTEIN-RELATED"/>
    <property type="match status" value="1"/>
</dbReference>
<dbReference type="InterPro" id="IPR013187">
    <property type="entry name" value="F-box-assoc_dom_typ3"/>
</dbReference>
<dbReference type="Proteomes" id="UP000019116">
    <property type="component" value="Chromosome 5D"/>
</dbReference>
<reference evidence="2" key="1">
    <citation type="submission" date="2018-08" db="EMBL/GenBank/DDBJ databases">
        <authorList>
            <person name="Rossello M."/>
        </authorList>
    </citation>
    <scope>NUCLEOTIDE SEQUENCE [LARGE SCALE GENOMIC DNA]</scope>
    <source>
        <strain evidence="2">cv. Chinese Spring</strain>
    </source>
</reference>
<dbReference type="Gramene" id="TraesARI5D03G02989850.1">
    <property type="protein sequence ID" value="TraesARI5D03G02989850.1.CDS1"/>
    <property type="gene ID" value="TraesARI5D03G02989850"/>
</dbReference>
<proteinExistence type="predicted"/>
<dbReference type="InterPro" id="IPR001810">
    <property type="entry name" value="F-box_dom"/>
</dbReference>
<dbReference type="Gramene" id="TraesMAC5D03G03035870.1">
    <property type="protein sequence ID" value="TraesMAC5D03G03035870.1.CDS1"/>
    <property type="gene ID" value="TraesMAC5D03G03035870"/>
</dbReference>
<dbReference type="STRING" id="4565.A0A3B6MIT8"/>
<dbReference type="AlphaFoldDB" id="A0A3B6MIT8"/>
<keyword evidence="3" id="KW-1185">Reference proteome</keyword>
<sequence>MTIIARSLAPYLPDALIFSILSRLPSKSAIRCKSVCKAWHAMISDCHFVNHHLELSKAACQSMLVLPLSYCRAAAHEGLVSFWMDFYTSGAGNVAAELIYSEHIPQGIGRCAQPVHCDGLILVPTLRQEYIVCNPATREFVTLPKGSHNHNEKHHRIGFGFDPSSDRYKVARFFYQPKKDGTSETICRFEVLTLGTHEWRQTVDPPYPLMGVTPAHVRGAIYWMVNLPCVGEHPNVFIRFDLSNEEFTLTPCPPCERTEPTYFIELEGQLCCACFTKKRFIETRDLVEIWICNQTEPPTWTRRCTIPISKDWIVPYPTGGFKLPKVMFWEKDLLLVCDYKAYRFCVQTGQIKEVAGALKNRQYYDPRNNSYTMFLGKDVDFYIANYAESLV</sequence>
<dbReference type="Gramene" id="TraesKAR5D01G0022730.1">
    <property type="protein sequence ID" value="cds.TraesKAR5D01G0022730.1"/>
    <property type="gene ID" value="TraesKAR5D01G0022730"/>
</dbReference>
<evidence type="ECO:0000259" key="1">
    <source>
        <dbReference type="SMART" id="SM00256"/>
    </source>
</evidence>
<dbReference type="Pfam" id="PF08268">
    <property type="entry name" value="FBA_3"/>
    <property type="match status" value="1"/>
</dbReference>
<name>A0A3B6MIT8_WHEAT</name>
<dbReference type="InterPro" id="IPR036047">
    <property type="entry name" value="F-box-like_dom_sf"/>
</dbReference>
<dbReference type="SUPFAM" id="SSF81383">
    <property type="entry name" value="F-box domain"/>
    <property type="match status" value="1"/>
</dbReference>
<dbReference type="Gramene" id="TraesCLE_scaffold_011588_01G000100.1">
    <property type="protein sequence ID" value="TraesCLE_scaffold_011588_01G000100.1"/>
    <property type="gene ID" value="TraesCLE_scaffold_011588_01G000100"/>
</dbReference>
<dbReference type="Gene3D" id="1.20.1280.50">
    <property type="match status" value="1"/>
</dbReference>
<feature type="domain" description="F-box" evidence="1">
    <location>
        <begin position="12"/>
        <end position="52"/>
    </location>
</feature>
<dbReference type="InterPro" id="IPR017451">
    <property type="entry name" value="F-box-assoc_interact_dom"/>
</dbReference>
<dbReference type="Gramene" id="TraesCS5D02G030900.1">
    <property type="protein sequence ID" value="TraesCS5D02G030900.1.cds1"/>
    <property type="gene ID" value="TraesCS5D02G030900"/>
</dbReference>
<dbReference type="Gramene" id="TraesLAC5D03G02993230.1">
    <property type="protein sequence ID" value="TraesLAC5D03G02993230.1.CDS1"/>
    <property type="gene ID" value="TraesLAC5D03G02993230"/>
</dbReference>
<dbReference type="Gramene" id="TraesCS5D03G0076500.1">
    <property type="protein sequence ID" value="TraesCS5D03G0076500.1.CDS1"/>
    <property type="gene ID" value="TraesCS5D03G0076500"/>
</dbReference>
<dbReference type="Gramene" id="TraesWEE_scaffold_010377_01G000200.1">
    <property type="protein sequence ID" value="TraesWEE_scaffold_010377_01G000200.1"/>
    <property type="gene ID" value="TraesWEE_scaffold_010377_01G000200"/>
</dbReference>
<dbReference type="PANTHER" id="PTHR31111:SF133">
    <property type="entry name" value="OS07G0196600 PROTEIN"/>
    <property type="match status" value="1"/>
</dbReference>
<dbReference type="NCBIfam" id="TIGR01640">
    <property type="entry name" value="F_box_assoc_1"/>
    <property type="match status" value="1"/>
</dbReference>
<dbReference type="SMART" id="SM00256">
    <property type="entry name" value="FBOX"/>
    <property type="match status" value="1"/>
</dbReference>